<dbReference type="SUPFAM" id="SSF53067">
    <property type="entry name" value="Actin-like ATPase domain"/>
    <property type="match status" value="1"/>
</dbReference>
<dbReference type="InterPro" id="IPR043129">
    <property type="entry name" value="ATPase_NBD"/>
</dbReference>
<dbReference type="Proteomes" id="UP000295645">
    <property type="component" value="Unassembled WGS sequence"/>
</dbReference>
<keyword evidence="1" id="KW-0812">Transmembrane</keyword>
<dbReference type="Pfam" id="PF05137">
    <property type="entry name" value="PilN"/>
    <property type="match status" value="1"/>
</dbReference>
<dbReference type="EMBL" id="SMCS01000017">
    <property type="protein sequence ID" value="TCV91053.1"/>
    <property type="molecule type" value="Genomic_DNA"/>
</dbReference>
<keyword evidence="1" id="KW-0472">Membrane</keyword>
<dbReference type="PANTHER" id="PTHR40278:SF1">
    <property type="entry name" value="DNA UTILIZATION PROTEIN HOFN"/>
    <property type="match status" value="1"/>
</dbReference>
<name>A0A4R3YK01_9GAMM</name>
<dbReference type="PANTHER" id="PTHR40278">
    <property type="entry name" value="DNA UTILIZATION PROTEIN HOFN"/>
    <property type="match status" value="1"/>
</dbReference>
<dbReference type="InterPro" id="IPR052534">
    <property type="entry name" value="Extracell_DNA_Util/SecSys_Comp"/>
</dbReference>
<reference evidence="2 3" key="1">
    <citation type="submission" date="2019-03" db="EMBL/GenBank/DDBJ databases">
        <title>Above-ground endophytic microbial communities from plants in different locations in the United States.</title>
        <authorList>
            <person name="Frank C."/>
        </authorList>
    </citation>
    <scope>NUCLEOTIDE SEQUENCE [LARGE SCALE GENOMIC DNA]</scope>
    <source>
        <strain evidence="2 3">LP_13_YM</strain>
    </source>
</reference>
<keyword evidence="1" id="KW-1133">Transmembrane helix</keyword>
<dbReference type="Gene3D" id="3.30.420.380">
    <property type="match status" value="1"/>
</dbReference>
<dbReference type="InterPro" id="IPR007813">
    <property type="entry name" value="PilN"/>
</dbReference>
<proteinExistence type="predicted"/>
<gene>
    <name evidence="2" type="ORF">EC912_1175</name>
</gene>
<evidence type="ECO:0000313" key="2">
    <source>
        <dbReference type="EMBL" id="TCV91053.1"/>
    </source>
</evidence>
<protein>
    <submittedName>
        <fullName evidence="2">General secretion pathway protein L</fullName>
    </submittedName>
</protein>
<dbReference type="AlphaFoldDB" id="A0A4R3YK01"/>
<sequence length="366" mass="40152">MNLQVSSVVLLRLHRAMDAFLGWWLGELRTFVPRRWRASLFPVRTWTTIERVANGWSVGSTEREEGTFVGDEAVASKQYVFSRDPETWVVLLLPSSVVLRRRLVLPLAARDSLHRVAAYELDRHTPFRADQVRYDVRALREPAPEGRFVAELLVVPLATIDEVLRQSGEAGIALDAMCGTKPDIATGLNLLPPSGRRVRRKGRGRLNFALAGVATVLAFAAMVGYVHNRDDALIRMRAEVAALRVETKSVEALRKQLNDGAGADGFFAARKSASAPVLAVLAELTQRLPDDTSVERVTIAADGTVGWQGQSPQAARLVDALKGADTLGEPSFQGSIQTDPTTSKERFYMVAHVRKAKEAGHAPASR</sequence>
<evidence type="ECO:0000256" key="1">
    <source>
        <dbReference type="SAM" id="Phobius"/>
    </source>
</evidence>
<comment type="caution">
    <text evidence="2">The sequence shown here is derived from an EMBL/GenBank/DDBJ whole genome shotgun (WGS) entry which is preliminary data.</text>
</comment>
<accession>A0A4R3YK01</accession>
<dbReference type="RefSeq" id="WP_165973671.1">
    <property type="nucleotide sequence ID" value="NZ_SMCS01000017.1"/>
</dbReference>
<evidence type="ECO:0000313" key="3">
    <source>
        <dbReference type="Proteomes" id="UP000295645"/>
    </source>
</evidence>
<feature type="transmembrane region" description="Helical" evidence="1">
    <location>
        <begin position="206"/>
        <end position="226"/>
    </location>
</feature>
<keyword evidence="3" id="KW-1185">Reference proteome</keyword>
<organism evidence="2 3">
    <name type="scientific">Luteibacter rhizovicinus</name>
    <dbReference type="NCBI Taxonomy" id="242606"/>
    <lineage>
        <taxon>Bacteria</taxon>
        <taxon>Pseudomonadati</taxon>
        <taxon>Pseudomonadota</taxon>
        <taxon>Gammaproteobacteria</taxon>
        <taxon>Lysobacterales</taxon>
        <taxon>Rhodanobacteraceae</taxon>
        <taxon>Luteibacter</taxon>
    </lineage>
</organism>